<dbReference type="RefSeq" id="WP_274584207.1">
    <property type="nucleotide sequence ID" value="NZ_CP145811.1"/>
</dbReference>
<evidence type="ECO:0000313" key="3">
    <source>
        <dbReference type="EMBL" id="WWY03286.1"/>
    </source>
</evidence>
<feature type="domain" description="Bro-N" evidence="1">
    <location>
        <begin position="1"/>
        <end position="118"/>
    </location>
</feature>
<dbReference type="PROSITE" id="PS51750">
    <property type="entry name" value="BRO_N"/>
    <property type="match status" value="1"/>
</dbReference>
<sequence>MSLILYTTSDGIAQVALQQFDEQVWLTQADIAELYQTSKQNISKHIKAIFAEQELSEAATVNHQLTVQNEGGRKINRKIAYYSLPLIIAVGYRVRSARGTQFRQWATERLSEYLRKGFTLDDERLQGTGGGDYWKELLSRIRHIRSSEKVLYRQVLDLYATSRDYNPNSAESRQFFAAVQNKLHYAASEQTAPELIYRRADSSKDFMGLTTFKGPLPTLDEAKIAKNYLTEDELFRLNRLVSAFFDLAEIKAQEKTPMYMRDWLAELDKFAGIYGKGVLQGAGSIRREQADRKAEREYRVYEARTLSPVEQSYLDSIKALEKTAVKHSKVQKK</sequence>
<dbReference type="EMBL" id="CP146598">
    <property type="protein sequence ID" value="WWY03286.1"/>
    <property type="molecule type" value="Genomic_DNA"/>
</dbReference>
<name>A0A9X4E7D9_9NEIS</name>
<dbReference type="PIRSF" id="PIRSF015268">
    <property type="entry name" value="Virulence_RhuM"/>
    <property type="match status" value="1"/>
</dbReference>
<proteinExistence type="predicted"/>
<dbReference type="InterPro" id="IPR011204">
    <property type="entry name" value="Virulence_RhuM-like"/>
</dbReference>
<evidence type="ECO:0000313" key="4">
    <source>
        <dbReference type="Proteomes" id="UP001149607"/>
    </source>
</evidence>
<evidence type="ECO:0000259" key="1">
    <source>
        <dbReference type="PROSITE" id="PS51750"/>
    </source>
</evidence>
<protein>
    <submittedName>
        <fullName evidence="2 3">RhuM family protein</fullName>
    </submittedName>
</protein>
<reference evidence="3" key="2">
    <citation type="submission" date="2024-02" db="EMBL/GenBank/DDBJ databases">
        <title>Neisseria leonii sp. nov.</title>
        <authorList>
            <person name="Boutroux M."/>
            <person name="Favre-Rochex S."/>
            <person name="Gorgette O."/>
            <person name="Touak G."/>
            <person name="Muhle E."/>
            <person name="Chesneau O."/>
            <person name="Clermont D."/>
            <person name="Rahi P."/>
        </authorList>
    </citation>
    <scope>NUCLEOTIDE SEQUENCE</scope>
    <source>
        <strain evidence="3">51.81</strain>
    </source>
</reference>
<keyword evidence="4" id="KW-1185">Reference proteome</keyword>
<dbReference type="AlphaFoldDB" id="A0A9X4E7D9"/>
<evidence type="ECO:0000313" key="2">
    <source>
        <dbReference type="EMBL" id="MDD9326873.1"/>
    </source>
</evidence>
<dbReference type="InterPro" id="IPR003497">
    <property type="entry name" value="BRO_N_domain"/>
</dbReference>
<dbReference type="Proteomes" id="UP001149607">
    <property type="component" value="Chromosome"/>
</dbReference>
<dbReference type="PANTHER" id="PTHR35810">
    <property type="entry name" value="CYTOPLASMIC PROTEIN-RELATED"/>
    <property type="match status" value="1"/>
</dbReference>
<dbReference type="PANTHER" id="PTHR35810:SF1">
    <property type="entry name" value="CYTOPLASMIC PROTEIN"/>
    <property type="match status" value="1"/>
</dbReference>
<reference evidence="2" key="1">
    <citation type="submission" date="2022-10" db="EMBL/GenBank/DDBJ databases">
        <authorList>
            <person name="Boutroux M."/>
        </authorList>
    </citation>
    <scope>NUCLEOTIDE SEQUENCE</scope>
    <source>
        <strain evidence="2">51.81</strain>
    </source>
</reference>
<dbReference type="Pfam" id="PF13310">
    <property type="entry name" value="Virulence_RhuM"/>
    <property type="match status" value="1"/>
</dbReference>
<organism evidence="2">
    <name type="scientific">Neisseria leonii</name>
    <dbReference type="NCBI Taxonomy" id="2995413"/>
    <lineage>
        <taxon>Bacteria</taxon>
        <taxon>Pseudomonadati</taxon>
        <taxon>Pseudomonadota</taxon>
        <taxon>Betaproteobacteria</taxon>
        <taxon>Neisseriales</taxon>
        <taxon>Neisseriaceae</taxon>
        <taxon>Neisseria</taxon>
    </lineage>
</organism>
<gene>
    <name evidence="3" type="primary">rhuM</name>
    <name evidence="2" type="ORF">ORY91_000244</name>
    <name evidence="3" type="ORF">V9W64_00595</name>
</gene>
<accession>A0A9X4E7D9</accession>
<dbReference type="EMBL" id="JAPQFL010000001">
    <property type="protein sequence ID" value="MDD9326873.1"/>
    <property type="molecule type" value="Genomic_DNA"/>
</dbReference>